<evidence type="ECO:0000313" key="2">
    <source>
        <dbReference type="Proteomes" id="UP000034911"/>
    </source>
</evidence>
<dbReference type="InterPro" id="IPR036291">
    <property type="entry name" value="NAD(P)-bd_dom_sf"/>
</dbReference>
<evidence type="ECO:0000313" key="1">
    <source>
        <dbReference type="EMBL" id="KKU12955.1"/>
    </source>
</evidence>
<proteinExistence type="predicted"/>
<name>A0A0G1QWA1_9BACT</name>
<dbReference type="Proteomes" id="UP000034911">
    <property type="component" value="Unassembled WGS sequence"/>
</dbReference>
<accession>A0A0G1QWA1</accession>
<dbReference type="SUPFAM" id="SSF51735">
    <property type="entry name" value="NAD(P)-binding Rossmann-fold domains"/>
    <property type="match status" value="1"/>
</dbReference>
<organism evidence="1 2">
    <name type="scientific">Candidatus Magasanikbacteria bacterium GW2011_GWC2_45_8</name>
    <dbReference type="NCBI Taxonomy" id="1619050"/>
    <lineage>
        <taxon>Bacteria</taxon>
        <taxon>Candidatus Magasanikiibacteriota</taxon>
    </lineage>
</organism>
<dbReference type="AlphaFoldDB" id="A0A0G1QWA1"/>
<dbReference type="Gene3D" id="3.40.50.720">
    <property type="entry name" value="NAD(P)-binding Rossmann-like Domain"/>
    <property type="match status" value="1"/>
</dbReference>
<dbReference type="STRING" id="1619050.UX20_C0036G0013"/>
<comment type="caution">
    <text evidence="1">The sequence shown here is derived from an EMBL/GenBank/DDBJ whole genome shotgun (WGS) entry which is preliminary data.</text>
</comment>
<reference evidence="1 2" key="1">
    <citation type="journal article" date="2015" name="Nature">
        <title>rRNA introns, odd ribosomes, and small enigmatic genomes across a large radiation of phyla.</title>
        <authorList>
            <person name="Brown C.T."/>
            <person name="Hug L.A."/>
            <person name="Thomas B.C."/>
            <person name="Sharon I."/>
            <person name="Castelle C.J."/>
            <person name="Singh A."/>
            <person name="Wilkins M.J."/>
            <person name="Williams K.H."/>
            <person name="Banfield J.F."/>
        </authorList>
    </citation>
    <scope>NUCLEOTIDE SEQUENCE [LARGE SCALE GENOMIC DNA]</scope>
</reference>
<gene>
    <name evidence="1" type="ORF">UX20_C0036G0013</name>
</gene>
<dbReference type="EMBL" id="LCLH01000036">
    <property type="protein sequence ID" value="KKU12955.1"/>
    <property type="molecule type" value="Genomic_DNA"/>
</dbReference>
<protein>
    <submittedName>
        <fullName evidence="1">Uncharacterized protein</fullName>
    </submittedName>
</protein>
<sequence>MSESSCLYLITGGAGFLGFHTARGVAKRGGKAILYDIAPADLSTYPPGTVYVQGDVRDRAKWSFTPRPHCRLNRQKKFAV</sequence>